<dbReference type="AlphaFoldDB" id="A0AAJ5WR26"/>
<sequence>MALLFNQPVTVTSLIPGYTYCQSEIRYTYAGNKISFSYACAAIGGDYPFTITTINSRGDQYTFTFKVDFYAKAIDITGGIRSYFVNDADNSYWVATDHPNALYKIDMTSMEVLHRYSLDGEVSVFTINPYNNKIYLAYRNVAKLYVINQDGATDQVIDMVHDASRQLFEYGYGHYVNPVKLCFTKSGKGMIWLANNYTNYYWFIDAADNHRIWYTGLPGNYSTYEMARANYDQSKLILTCSAQSPEIGIFNPQTMTFSSYRPTTASGGQGVNVIPSRKNGYVYSHELYRQQIVDPETGYESAEYRRGLASYASVDFCYSPGKEKFVYFTMDGKIEFINYSTANVSSPVVYDALYYMSGLTSTLNGRFLIMSRHDGNYNSKVFQIPAAWFD</sequence>
<accession>A0AAJ5WR26</accession>
<dbReference type="SUPFAM" id="SSF50998">
    <property type="entry name" value="Quinoprotein alcohol dehydrogenase-like"/>
    <property type="match status" value="1"/>
</dbReference>
<organism evidence="1 2">
    <name type="scientific">Candidatus Pseudobacter hemicellulosilyticus</name>
    <dbReference type="NCBI Taxonomy" id="3121375"/>
    <lineage>
        <taxon>Bacteria</taxon>
        <taxon>Pseudomonadati</taxon>
        <taxon>Bacteroidota</taxon>
        <taxon>Chitinophagia</taxon>
        <taxon>Chitinophagales</taxon>
        <taxon>Chitinophagaceae</taxon>
        <taxon>Pseudobacter</taxon>
    </lineage>
</organism>
<evidence type="ECO:0000313" key="1">
    <source>
        <dbReference type="EMBL" id="WEK34529.1"/>
    </source>
</evidence>
<dbReference type="InterPro" id="IPR015943">
    <property type="entry name" value="WD40/YVTN_repeat-like_dom_sf"/>
</dbReference>
<protein>
    <submittedName>
        <fullName evidence="1">Uncharacterized protein</fullName>
    </submittedName>
</protein>
<evidence type="ECO:0000313" key="2">
    <source>
        <dbReference type="Proteomes" id="UP001220610"/>
    </source>
</evidence>
<dbReference type="Gene3D" id="2.130.10.10">
    <property type="entry name" value="YVTN repeat-like/Quinoprotein amine dehydrogenase"/>
    <property type="match status" value="1"/>
</dbReference>
<dbReference type="Proteomes" id="UP001220610">
    <property type="component" value="Chromosome"/>
</dbReference>
<dbReference type="InterPro" id="IPR011047">
    <property type="entry name" value="Quinoprotein_ADH-like_sf"/>
</dbReference>
<proteinExistence type="predicted"/>
<gene>
    <name evidence="1" type="ORF">P0Y53_18745</name>
</gene>
<name>A0AAJ5WR26_9BACT</name>
<dbReference type="EMBL" id="CP119311">
    <property type="protein sequence ID" value="WEK34529.1"/>
    <property type="molecule type" value="Genomic_DNA"/>
</dbReference>
<reference evidence="1" key="1">
    <citation type="submission" date="2023-03" db="EMBL/GenBank/DDBJ databases">
        <title>Andean soil-derived lignocellulolytic bacterial consortium as a source of novel taxa and putative plastic-active enzymes.</title>
        <authorList>
            <person name="Diaz-Garcia L."/>
            <person name="Chuvochina M."/>
            <person name="Feuerriegel G."/>
            <person name="Bunk B."/>
            <person name="Sproer C."/>
            <person name="Streit W.R."/>
            <person name="Rodriguez L.M."/>
            <person name="Overmann J."/>
            <person name="Jimenez D.J."/>
        </authorList>
    </citation>
    <scope>NUCLEOTIDE SEQUENCE</scope>
    <source>
        <strain evidence="1">MAG 7</strain>
    </source>
</reference>